<proteinExistence type="predicted"/>
<dbReference type="Proteomes" id="UP000033966">
    <property type="component" value="Unassembled WGS sequence"/>
</dbReference>
<feature type="non-terminal residue" evidence="1">
    <location>
        <position position="65"/>
    </location>
</feature>
<gene>
    <name evidence="1" type="ORF">UW92_C0010G0019</name>
</gene>
<comment type="caution">
    <text evidence="1">The sequence shown here is derived from an EMBL/GenBank/DDBJ whole genome shotgun (WGS) entry which is preliminary data.</text>
</comment>
<reference evidence="1 2" key="1">
    <citation type="journal article" date="2015" name="Nature">
        <title>rRNA introns, odd ribosomes, and small enigmatic genomes across a large radiation of phyla.</title>
        <authorList>
            <person name="Brown C.T."/>
            <person name="Hug L.A."/>
            <person name="Thomas B.C."/>
            <person name="Sharon I."/>
            <person name="Castelle C.J."/>
            <person name="Singh A."/>
            <person name="Wilkins M.J."/>
            <person name="Williams K.H."/>
            <person name="Banfield J.F."/>
        </authorList>
    </citation>
    <scope>NUCLEOTIDE SEQUENCE [LARGE SCALE GENOMIC DNA]</scope>
</reference>
<accession>A0A0G1L6Z5</accession>
<evidence type="ECO:0000313" key="1">
    <source>
        <dbReference type="EMBL" id="KKT91590.1"/>
    </source>
</evidence>
<sequence>MPGNFEESHPEKRYIVSGKPYISVNRAIRNAENAPNDRQSLDVFGLVKLKAKMMKTSEFMMTRGQ</sequence>
<evidence type="ECO:0000313" key="2">
    <source>
        <dbReference type="Proteomes" id="UP000033966"/>
    </source>
</evidence>
<name>A0A0G1L6Z5_9BACT</name>
<protein>
    <submittedName>
        <fullName evidence="1">Uncharacterized protein</fullName>
    </submittedName>
</protein>
<dbReference type="EMBL" id="LCKF01000010">
    <property type="protein sequence ID" value="KKT91590.1"/>
    <property type="molecule type" value="Genomic_DNA"/>
</dbReference>
<dbReference type="AlphaFoldDB" id="A0A0G1L6Z5"/>
<organism evidence="1 2">
    <name type="scientific">Candidatus Jorgensenbacteria bacterium GW2011_GWA2_45_13</name>
    <dbReference type="NCBI Taxonomy" id="1618662"/>
    <lineage>
        <taxon>Bacteria</taxon>
        <taxon>Candidatus Joergenseniibacteriota</taxon>
    </lineage>
</organism>